<proteinExistence type="predicted"/>
<dbReference type="InterPro" id="IPR048665">
    <property type="entry name" value="InhA-like_VEG"/>
</dbReference>
<dbReference type="Proteomes" id="UP001501475">
    <property type="component" value="Unassembled WGS sequence"/>
</dbReference>
<comment type="caution">
    <text evidence="4">The sequence shown here is derived from an EMBL/GenBank/DDBJ whole genome shotgun (WGS) entry which is preliminary data.</text>
</comment>
<evidence type="ECO:0000313" key="5">
    <source>
        <dbReference type="Proteomes" id="UP001501475"/>
    </source>
</evidence>
<keyword evidence="2" id="KW-0732">Signal</keyword>
<sequence>MRHPRLRWLAGAGAVALAAALAPNAQASSSAERVDGASAAQLDDRPDAQEEARRAAIEQATSMVISGQAAPVDKGKGKSVQISPGQWAQYWPAVDRLDPDLPRRLRHPDRLAVPHGPAGPVHNSIPQPNRSVDNTTYWVPDFTWSDGTIARNRIQTFDSTFGVEASNPISLHRETAAGMTILTVPSQAPVAVFDDSDPLRYYDTANPMGSVKVAGVGVTIKVVQSNSTGKMTVKVN</sequence>
<protein>
    <recommendedName>
        <fullName evidence="3">Immune inhibitor A-like metallopeptidase VEG domain-containing protein</fullName>
    </recommendedName>
</protein>
<feature type="compositionally biased region" description="Basic and acidic residues" evidence="1">
    <location>
        <begin position="42"/>
        <end position="54"/>
    </location>
</feature>
<dbReference type="Pfam" id="PF20774">
    <property type="entry name" value="InhA-like_VEG"/>
    <property type="match status" value="1"/>
</dbReference>
<evidence type="ECO:0000313" key="4">
    <source>
        <dbReference type="EMBL" id="GAA1773374.1"/>
    </source>
</evidence>
<evidence type="ECO:0000256" key="2">
    <source>
        <dbReference type="SAM" id="SignalP"/>
    </source>
</evidence>
<feature type="chain" id="PRO_5046296036" description="Immune inhibitor A-like metallopeptidase VEG domain-containing protein" evidence="2">
    <location>
        <begin position="28"/>
        <end position="236"/>
    </location>
</feature>
<feature type="region of interest" description="Disordered" evidence="1">
    <location>
        <begin position="25"/>
        <end position="54"/>
    </location>
</feature>
<organism evidence="4 5">
    <name type="scientific">Nostocoides vanveenii</name>
    <dbReference type="NCBI Taxonomy" id="330835"/>
    <lineage>
        <taxon>Bacteria</taxon>
        <taxon>Bacillati</taxon>
        <taxon>Actinomycetota</taxon>
        <taxon>Actinomycetes</taxon>
        <taxon>Micrococcales</taxon>
        <taxon>Intrasporangiaceae</taxon>
        <taxon>Nostocoides</taxon>
    </lineage>
</organism>
<reference evidence="5" key="1">
    <citation type="journal article" date="2019" name="Int. J. Syst. Evol. Microbiol.">
        <title>The Global Catalogue of Microorganisms (GCM) 10K type strain sequencing project: providing services to taxonomists for standard genome sequencing and annotation.</title>
        <authorList>
            <consortium name="The Broad Institute Genomics Platform"/>
            <consortium name="The Broad Institute Genome Sequencing Center for Infectious Disease"/>
            <person name="Wu L."/>
            <person name="Ma J."/>
        </authorList>
    </citation>
    <scope>NUCLEOTIDE SEQUENCE [LARGE SCALE GENOMIC DNA]</scope>
    <source>
        <strain evidence="5">JCM 15591</strain>
    </source>
</reference>
<dbReference type="InterPro" id="IPR006311">
    <property type="entry name" value="TAT_signal"/>
</dbReference>
<dbReference type="PROSITE" id="PS51318">
    <property type="entry name" value="TAT"/>
    <property type="match status" value="1"/>
</dbReference>
<evidence type="ECO:0000259" key="3">
    <source>
        <dbReference type="Pfam" id="PF20774"/>
    </source>
</evidence>
<evidence type="ECO:0000256" key="1">
    <source>
        <dbReference type="SAM" id="MobiDB-lite"/>
    </source>
</evidence>
<dbReference type="EMBL" id="BAAAPN010000099">
    <property type="protein sequence ID" value="GAA1773374.1"/>
    <property type="molecule type" value="Genomic_DNA"/>
</dbReference>
<gene>
    <name evidence="4" type="ORF">GCM10009810_33150</name>
</gene>
<name>A0ABP4X9U3_9MICO</name>
<keyword evidence="5" id="KW-1185">Reference proteome</keyword>
<feature type="domain" description="Immune inhibitor A-like metallopeptidase VEG" evidence="3">
    <location>
        <begin position="143"/>
        <end position="229"/>
    </location>
</feature>
<feature type="signal peptide" evidence="2">
    <location>
        <begin position="1"/>
        <end position="27"/>
    </location>
</feature>
<dbReference type="RefSeq" id="WP_344068289.1">
    <property type="nucleotide sequence ID" value="NZ_BAAAPN010000099.1"/>
</dbReference>
<accession>A0ABP4X9U3</accession>